<feature type="transmembrane region" description="Helical" evidence="13">
    <location>
        <begin position="399"/>
        <end position="422"/>
    </location>
</feature>
<evidence type="ECO:0000313" key="15">
    <source>
        <dbReference type="EMBL" id="KAK7869354.1"/>
    </source>
</evidence>
<evidence type="ECO:0000256" key="4">
    <source>
        <dbReference type="ARBA" id="ARBA00022475"/>
    </source>
</evidence>
<comment type="similarity">
    <text evidence="2">Belongs to the glutamate-gated ion channel (TC 1.A.10.1) family.</text>
</comment>
<dbReference type="InterPro" id="IPR001320">
    <property type="entry name" value="Iontro_rcpt_C"/>
</dbReference>
<name>A0AAN9ZBP5_9ORTH</name>
<evidence type="ECO:0000256" key="2">
    <source>
        <dbReference type="ARBA" id="ARBA00008685"/>
    </source>
</evidence>
<evidence type="ECO:0000256" key="11">
    <source>
        <dbReference type="ARBA" id="ARBA00023286"/>
    </source>
</evidence>
<comment type="subcellular location">
    <subcellularLocation>
        <location evidence="1">Cell membrane</location>
        <topology evidence="1">Multi-pass membrane protein</topology>
    </subcellularLocation>
</comment>
<sequence length="544" mass="61370">MDVKILLRIGVPYLLSMLYLVQGIPPKLLSSLKNHFHASCLFILSSSDDLRNVEKLLKLQRHLFDEGIETAIMNISVATTHGNSIFCRHGRLLYVVDSLSETLTHLQRVKTSLPLTVPRWLLFLGQRSEEVTAQLAEGLKAPFDSEFLLAEVEDNGSVSLTEVYRVNSSLPLLSSRWGLWGEQTGLTVTGTGHVHSRRADLFGTTIRVAAGHDPPYDYLIKHTDGKRLNMEGYSSEVWKQLEMRLNFTTELYEANENEWGSIQEDGTWSGMIGMILNNKVDAGVNSFLVTPARASVIDFITPLVTSKAGVFIRIPGILDSRWGVFITSFDFALWITLVSVVISLSLFLYCFGSVLKHCKKLNENFVYNFHNVLLCMCGIFCAQGHWATPNEWSCRIVFWTAYFIAVIAAAAYSANFMACLAIRKVSLPFTSLEGLLRDGSYDFGVLAESGLLTIFQNSTDEIMRKIYTKLIKPKLDSLPKEYVQGFEKVCHKSRYAHMENYDTYLMYASSLPCEILTLPEASFQQHMGLIVSKTLPYRKLFKHT</sequence>
<keyword evidence="7" id="KW-0406">Ion transport</keyword>
<gene>
    <name evidence="15" type="ORF">R5R35_012899</name>
</gene>
<dbReference type="Pfam" id="PF00060">
    <property type="entry name" value="Lig_chan"/>
    <property type="match status" value="1"/>
</dbReference>
<evidence type="ECO:0000256" key="1">
    <source>
        <dbReference type="ARBA" id="ARBA00004651"/>
    </source>
</evidence>
<keyword evidence="9" id="KW-0675">Receptor</keyword>
<dbReference type="PANTHER" id="PTHR42643">
    <property type="entry name" value="IONOTROPIC RECEPTOR 20A-RELATED"/>
    <property type="match status" value="1"/>
</dbReference>
<evidence type="ECO:0000256" key="13">
    <source>
        <dbReference type="SAM" id="Phobius"/>
    </source>
</evidence>
<evidence type="ECO:0000313" key="16">
    <source>
        <dbReference type="Proteomes" id="UP001378592"/>
    </source>
</evidence>
<dbReference type="Pfam" id="PF10613">
    <property type="entry name" value="Lig_chan-Glu_bd"/>
    <property type="match status" value="1"/>
</dbReference>
<keyword evidence="4" id="KW-1003">Cell membrane</keyword>
<reference evidence="15 16" key="1">
    <citation type="submission" date="2024-03" db="EMBL/GenBank/DDBJ databases">
        <title>The genome assembly and annotation of the cricket Gryllus longicercus Weissman &amp; Gray.</title>
        <authorList>
            <person name="Szrajer S."/>
            <person name="Gray D."/>
            <person name="Ylla G."/>
        </authorList>
    </citation>
    <scope>NUCLEOTIDE SEQUENCE [LARGE SCALE GENOMIC DNA]</scope>
    <source>
        <strain evidence="15">DAG 2021-001</strain>
        <tissue evidence="15">Whole body minus gut</tissue>
    </source>
</reference>
<keyword evidence="11" id="KW-1071">Ligand-gated ion channel</keyword>
<evidence type="ECO:0000256" key="12">
    <source>
        <dbReference type="ARBA" id="ARBA00023303"/>
    </source>
</evidence>
<feature type="domain" description="Ionotropic glutamate receptor L-glutamate and glycine-binding" evidence="14">
    <location>
        <begin position="215"/>
        <end position="277"/>
    </location>
</feature>
<evidence type="ECO:0000256" key="7">
    <source>
        <dbReference type="ARBA" id="ARBA00023065"/>
    </source>
</evidence>
<feature type="transmembrane region" description="Helical" evidence="13">
    <location>
        <begin position="367"/>
        <end position="387"/>
    </location>
</feature>
<organism evidence="15 16">
    <name type="scientific">Gryllus longicercus</name>
    <dbReference type="NCBI Taxonomy" id="2509291"/>
    <lineage>
        <taxon>Eukaryota</taxon>
        <taxon>Metazoa</taxon>
        <taxon>Ecdysozoa</taxon>
        <taxon>Arthropoda</taxon>
        <taxon>Hexapoda</taxon>
        <taxon>Insecta</taxon>
        <taxon>Pterygota</taxon>
        <taxon>Neoptera</taxon>
        <taxon>Polyneoptera</taxon>
        <taxon>Orthoptera</taxon>
        <taxon>Ensifera</taxon>
        <taxon>Gryllidea</taxon>
        <taxon>Grylloidea</taxon>
        <taxon>Gryllidae</taxon>
        <taxon>Gryllinae</taxon>
        <taxon>Gryllus</taxon>
    </lineage>
</organism>
<dbReference type="EMBL" id="JAZDUA010000076">
    <property type="protein sequence ID" value="KAK7869354.1"/>
    <property type="molecule type" value="Genomic_DNA"/>
</dbReference>
<comment type="caution">
    <text evidence="15">The sequence shown here is derived from an EMBL/GenBank/DDBJ whole genome shotgun (WGS) entry which is preliminary data.</text>
</comment>
<dbReference type="Gene3D" id="1.10.287.70">
    <property type="match status" value="1"/>
</dbReference>
<dbReference type="Gene3D" id="3.40.190.10">
    <property type="entry name" value="Periplasmic binding protein-like II"/>
    <property type="match status" value="1"/>
</dbReference>
<dbReference type="GO" id="GO:0015276">
    <property type="term" value="F:ligand-gated monoatomic ion channel activity"/>
    <property type="evidence" value="ECO:0007669"/>
    <property type="project" value="InterPro"/>
</dbReference>
<keyword evidence="5 13" id="KW-0812">Transmembrane</keyword>
<accession>A0AAN9ZBP5</accession>
<evidence type="ECO:0000256" key="10">
    <source>
        <dbReference type="ARBA" id="ARBA00023180"/>
    </source>
</evidence>
<evidence type="ECO:0000256" key="5">
    <source>
        <dbReference type="ARBA" id="ARBA00022692"/>
    </source>
</evidence>
<dbReference type="GO" id="GO:0050906">
    <property type="term" value="P:detection of stimulus involved in sensory perception"/>
    <property type="evidence" value="ECO:0007669"/>
    <property type="project" value="UniProtKB-ARBA"/>
</dbReference>
<keyword evidence="12" id="KW-0407">Ion channel</keyword>
<dbReference type="InterPro" id="IPR019594">
    <property type="entry name" value="Glu/Gly-bd"/>
</dbReference>
<dbReference type="GO" id="GO:0005886">
    <property type="term" value="C:plasma membrane"/>
    <property type="evidence" value="ECO:0007669"/>
    <property type="project" value="UniProtKB-SubCell"/>
</dbReference>
<protein>
    <recommendedName>
        <fullName evidence="14">Ionotropic glutamate receptor L-glutamate and glycine-binding domain-containing protein</fullName>
    </recommendedName>
</protein>
<evidence type="ECO:0000256" key="6">
    <source>
        <dbReference type="ARBA" id="ARBA00022989"/>
    </source>
</evidence>
<keyword evidence="10" id="KW-0325">Glycoprotein</keyword>
<evidence type="ECO:0000256" key="9">
    <source>
        <dbReference type="ARBA" id="ARBA00023170"/>
    </source>
</evidence>
<dbReference type="InterPro" id="IPR052192">
    <property type="entry name" value="Insect_Ionotropic_Sensory_Rcpt"/>
</dbReference>
<keyword evidence="6 13" id="KW-1133">Transmembrane helix</keyword>
<proteinExistence type="inferred from homology"/>
<feature type="transmembrane region" description="Helical" evidence="13">
    <location>
        <begin position="331"/>
        <end position="355"/>
    </location>
</feature>
<keyword evidence="8 13" id="KW-0472">Membrane</keyword>
<dbReference type="SMART" id="SM00918">
    <property type="entry name" value="Lig_chan-Glu_bd"/>
    <property type="match status" value="1"/>
</dbReference>
<keyword evidence="3" id="KW-0813">Transport</keyword>
<evidence type="ECO:0000256" key="8">
    <source>
        <dbReference type="ARBA" id="ARBA00023136"/>
    </source>
</evidence>
<evidence type="ECO:0000256" key="3">
    <source>
        <dbReference type="ARBA" id="ARBA00022448"/>
    </source>
</evidence>
<dbReference type="PANTHER" id="PTHR42643:SF24">
    <property type="entry name" value="IONOTROPIC RECEPTOR 60A"/>
    <property type="match status" value="1"/>
</dbReference>
<evidence type="ECO:0000259" key="14">
    <source>
        <dbReference type="SMART" id="SM00918"/>
    </source>
</evidence>
<dbReference type="SUPFAM" id="SSF53850">
    <property type="entry name" value="Periplasmic binding protein-like II"/>
    <property type="match status" value="1"/>
</dbReference>
<dbReference type="Proteomes" id="UP001378592">
    <property type="component" value="Unassembled WGS sequence"/>
</dbReference>
<keyword evidence="16" id="KW-1185">Reference proteome</keyword>
<dbReference type="AlphaFoldDB" id="A0AAN9ZBP5"/>